<protein>
    <submittedName>
        <fullName evidence="1">Uncharacterized protein</fullName>
    </submittedName>
</protein>
<name>A0A3G2S6L9_MALR7</name>
<keyword evidence="2" id="KW-1185">Reference proteome</keyword>
<organism evidence="1 2">
    <name type="scientific">Malassezia restricta (strain ATCC 96810 / NBRC 103918 / CBS 7877)</name>
    <name type="common">Seborrheic dermatitis infection agent</name>
    <dbReference type="NCBI Taxonomy" id="425264"/>
    <lineage>
        <taxon>Eukaryota</taxon>
        <taxon>Fungi</taxon>
        <taxon>Dikarya</taxon>
        <taxon>Basidiomycota</taxon>
        <taxon>Ustilaginomycotina</taxon>
        <taxon>Malasseziomycetes</taxon>
        <taxon>Malasseziales</taxon>
        <taxon>Malasseziaceae</taxon>
        <taxon>Malassezia</taxon>
    </lineage>
</organism>
<evidence type="ECO:0000313" key="2">
    <source>
        <dbReference type="Proteomes" id="UP000269793"/>
    </source>
</evidence>
<dbReference type="Proteomes" id="UP000269793">
    <property type="component" value="Chromosome IV"/>
</dbReference>
<dbReference type="VEuPathDB" id="FungiDB:DNF11_2570"/>
<reference evidence="1 2" key="1">
    <citation type="submission" date="2018-10" db="EMBL/GenBank/DDBJ databases">
        <title>Complete genome sequence of Malassezia restricta CBS 7877.</title>
        <authorList>
            <person name="Morand S.C."/>
            <person name="Bertignac M."/>
            <person name="Iltis A."/>
            <person name="Kolder I."/>
            <person name="Pirovano W."/>
            <person name="Jourdain R."/>
            <person name="Clavaud C."/>
        </authorList>
    </citation>
    <scope>NUCLEOTIDE SEQUENCE [LARGE SCALE GENOMIC DNA]</scope>
    <source>
        <strain evidence="1 2">CBS 7877</strain>
    </source>
</reference>
<dbReference type="OrthoDB" id="3352386at2759"/>
<proteinExistence type="predicted"/>
<dbReference type="EMBL" id="CP033151">
    <property type="protein sequence ID" value="AYO43520.1"/>
    <property type="molecule type" value="Genomic_DNA"/>
</dbReference>
<evidence type="ECO:0000313" key="1">
    <source>
        <dbReference type="EMBL" id="AYO43520.1"/>
    </source>
</evidence>
<sequence length="477" mass="55241">MPVLHATHETKKEQAQLLDQLTRLSRTHPDMTATALVQWYLERVKESRSRLASGSADSPAAVAMLMRYATRRRDIDTLRRLRAPARHWTRQCGDSRHLQKPSLSTKLHSTLFGLAAQHDHWPVMYRLVQDKSPRDRWTPFMCLALLRAKSTTDMIQARDPTGPDAEAKRALWGLFLHEFGHYLAMVRHNSTTTAPPWILMALMELYARCGNDAHVWRLLHMYVASIRRPEMRQEGPLVLRNAPCRLLPQPTSYIPGPRLLHAVMRAYARRGDTAATLSAFARLTSTSVPDTFTTCEIPWHATDVVLEPSNTSIILAMDAMLQQRGVVASTVPQLLHFLKQVDRSWGSWRARHEPAARPMFINLRTMRHVLTWCLHANAHDEVRHVLRFQQGLLRRELRWHTSPHARPVWLQDPNEWASLRRWRHTLQQLVQRRWISERQERALYVKALHVVRHRVMGTARKMAHTSHRHIIPSSGTS</sequence>
<accession>A0A3G2S6L9</accession>
<gene>
    <name evidence="1" type="ORF">DNF11_2570</name>
</gene>
<dbReference type="AlphaFoldDB" id="A0A3G2S6L9"/>